<accession>A0AAN8SCB8</accession>
<evidence type="ECO:0000313" key="9">
    <source>
        <dbReference type="EMBL" id="KAK6644025.1"/>
    </source>
</evidence>
<dbReference type="GO" id="GO:0017119">
    <property type="term" value="C:Golgi transport complex"/>
    <property type="evidence" value="ECO:0007669"/>
    <property type="project" value="InterPro"/>
</dbReference>
<sequence>MDDVDFKWWCSSVPGIISLSFIKDADETQNMPAQTILDVNPDQLFETHTIPEIRAIDTQIQNEIEKKREELRTMVGEKCRDLLKAADTITEMKGTSENFLTSIGQMKQMCQALQEKRLMGFRQPSYKVPAKSSYNSEEISRIIEVRILLTLPEKIWTAIDNKDYLLGAQLFLFASHLHLGLEVCPNAQAIANKYVVLGKQWEVITNCKKIIIDGSCTELKNINTSNKKATEYLCALILLDVMTYEKLLNLFLELRMTTLNEILKSEELSRRKLRQTVELLQQSLVIVNVCFLDTSDKKSSIQIQLESITSDEGRPTLSKVIQISSLPEQHLSPLVLNFRPKTYKQLTPLSLDHIRRVSSTWLSNVEKLFRVEITKILLLVDDIRRLHKIIKEEVLEVEYPKNWNETIQSTLGLNSLNIYQKFLKSFVMDRIKELIQTSWQNSLNDLLVYLNKVDEDILKDRAKQPENDIVWFVWKENKVDVAQAIRLKTLGYTPRVMELCNRMDAYAVQLLEDVKLYVGEDPIFKSINENDNSEANLILPFLNAYSLEMIQRFTHFIKESCKGENSEGTECKIIIRARFLSSLATQCPGLEKCLRQNIHLEEESSSNNLWQQATGFLNSASSHMWGLWQASTSVKLKKLTKSSLSPTISVGNLLKSKLLSEIITIEEQTEDGTSVKSDLKVPSQPCLPLQELLFQACQNFNAVAPHTVPRQIHQDLVDAFIKDILEHYQEWCKSEVIYQSQAWQMLLDVKFLTLMFVTKMNKDLSESICETLEKMIDPFDLDVYYPHLQNSVKKSTQKLQGTFGVLVNFSEKLPVFNGLKLSQASSNSMVEEPNLLAASTSVPWFPLLPVTNFGARKQDTASRFEGQDVYSAKYLSPEKSSPRGKEKENKKESVTSDFFKSAGAFFDAMTGGWT</sequence>
<evidence type="ECO:0000313" key="10">
    <source>
        <dbReference type="Proteomes" id="UP001372834"/>
    </source>
</evidence>
<dbReference type="GO" id="GO:0015031">
    <property type="term" value="P:protein transport"/>
    <property type="evidence" value="ECO:0007669"/>
    <property type="project" value="UniProtKB-KW"/>
</dbReference>
<dbReference type="GO" id="GO:0006891">
    <property type="term" value="P:intra-Golgi vesicle-mediated transport"/>
    <property type="evidence" value="ECO:0007669"/>
    <property type="project" value="InterPro"/>
</dbReference>
<evidence type="ECO:0000256" key="5">
    <source>
        <dbReference type="ARBA" id="ARBA00022927"/>
    </source>
</evidence>
<dbReference type="PANTHER" id="PTHR31658:SF0">
    <property type="entry name" value="CONSERVED OLIGOMERIC GOLGI COMPLEX SUBUNIT 1"/>
    <property type="match status" value="1"/>
</dbReference>
<evidence type="ECO:0000256" key="1">
    <source>
        <dbReference type="ARBA" id="ARBA00004395"/>
    </source>
</evidence>
<reference evidence="9 10" key="1">
    <citation type="submission" date="2023-10" db="EMBL/GenBank/DDBJ databases">
        <title>Genomes of two closely related lineages of the louse Polyplax serrata with different host specificities.</title>
        <authorList>
            <person name="Martinu J."/>
            <person name="Tarabai H."/>
            <person name="Stefka J."/>
            <person name="Hypsa V."/>
        </authorList>
    </citation>
    <scope>NUCLEOTIDE SEQUENCE [LARGE SCALE GENOMIC DNA]</scope>
    <source>
        <strain evidence="9">HR10_N</strain>
    </source>
</reference>
<feature type="region of interest" description="Disordered" evidence="8">
    <location>
        <begin position="875"/>
        <end position="894"/>
    </location>
</feature>
<evidence type="ECO:0000256" key="4">
    <source>
        <dbReference type="ARBA" id="ARBA00022448"/>
    </source>
</evidence>
<dbReference type="Proteomes" id="UP001372834">
    <property type="component" value="Unassembled WGS sequence"/>
</dbReference>
<organism evidence="9 10">
    <name type="scientific">Polyplax serrata</name>
    <name type="common">Common mouse louse</name>
    <dbReference type="NCBI Taxonomy" id="468196"/>
    <lineage>
        <taxon>Eukaryota</taxon>
        <taxon>Metazoa</taxon>
        <taxon>Ecdysozoa</taxon>
        <taxon>Arthropoda</taxon>
        <taxon>Hexapoda</taxon>
        <taxon>Insecta</taxon>
        <taxon>Pterygota</taxon>
        <taxon>Neoptera</taxon>
        <taxon>Paraneoptera</taxon>
        <taxon>Psocodea</taxon>
        <taxon>Troctomorpha</taxon>
        <taxon>Phthiraptera</taxon>
        <taxon>Anoplura</taxon>
        <taxon>Polyplacidae</taxon>
        <taxon>Polyplax</taxon>
    </lineage>
</organism>
<protein>
    <recommendedName>
        <fullName evidence="3">Conserved oligomeric Golgi complex subunit 1</fullName>
    </recommendedName>
</protein>
<proteinExistence type="inferred from homology"/>
<evidence type="ECO:0000256" key="2">
    <source>
        <dbReference type="ARBA" id="ARBA00006653"/>
    </source>
</evidence>
<evidence type="ECO:0000256" key="6">
    <source>
        <dbReference type="ARBA" id="ARBA00023034"/>
    </source>
</evidence>
<feature type="compositionally biased region" description="Basic and acidic residues" evidence="8">
    <location>
        <begin position="880"/>
        <end position="894"/>
    </location>
</feature>
<keyword evidence="5" id="KW-0653">Protein transport</keyword>
<keyword evidence="7" id="KW-0472">Membrane</keyword>
<gene>
    <name evidence="9" type="ORF">RUM43_000290</name>
</gene>
<dbReference type="PANTHER" id="PTHR31658">
    <property type="entry name" value="CONSERVED OLIGOMERIC GOLGI COMPLEX SUBUNIT 1"/>
    <property type="match status" value="1"/>
</dbReference>
<comment type="caution">
    <text evidence="9">The sequence shown here is derived from an EMBL/GenBank/DDBJ whole genome shotgun (WGS) entry which is preliminary data.</text>
</comment>
<keyword evidence="6" id="KW-0333">Golgi apparatus</keyword>
<evidence type="ECO:0000256" key="3">
    <source>
        <dbReference type="ARBA" id="ARBA00020978"/>
    </source>
</evidence>
<evidence type="ECO:0000256" key="8">
    <source>
        <dbReference type="SAM" id="MobiDB-lite"/>
    </source>
</evidence>
<comment type="subcellular location">
    <subcellularLocation>
        <location evidence="1">Golgi apparatus membrane</location>
        <topology evidence="1">Peripheral membrane protein</topology>
    </subcellularLocation>
</comment>
<name>A0AAN8SCB8_POLSC</name>
<evidence type="ECO:0000256" key="7">
    <source>
        <dbReference type="ARBA" id="ARBA00023136"/>
    </source>
</evidence>
<dbReference type="EMBL" id="JAWJWE010000001">
    <property type="protein sequence ID" value="KAK6644025.1"/>
    <property type="molecule type" value="Genomic_DNA"/>
</dbReference>
<dbReference type="AlphaFoldDB" id="A0AAN8SCB8"/>
<comment type="similarity">
    <text evidence="2">Belongs to the COG1 family.</text>
</comment>
<dbReference type="InterPro" id="IPR033370">
    <property type="entry name" value="COG1"/>
</dbReference>
<dbReference type="GO" id="GO:0000139">
    <property type="term" value="C:Golgi membrane"/>
    <property type="evidence" value="ECO:0007669"/>
    <property type="project" value="UniProtKB-SubCell"/>
</dbReference>
<keyword evidence="4" id="KW-0813">Transport</keyword>
<dbReference type="Pfam" id="PF08700">
    <property type="entry name" value="VPS51_Exo84_N"/>
    <property type="match status" value="1"/>
</dbReference>